<feature type="region of interest" description="Disordered" evidence="2">
    <location>
        <begin position="186"/>
        <end position="252"/>
    </location>
</feature>
<feature type="region of interest" description="Disordered" evidence="2">
    <location>
        <begin position="397"/>
        <end position="421"/>
    </location>
</feature>
<keyword evidence="1" id="KW-0175">Coiled coil</keyword>
<dbReference type="EMBL" id="JADNYJ010000002">
    <property type="protein sequence ID" value="KAF8912994.1"/>
    <property type="molecule type" value="Genomic_DNA"/>
</dbReference>
<comment type="caution">
    <text evidence="3">The sequence shown here is derived from an EMBL/GenBank/DDBJ whole genome shotgun (WGS) entry which is preliminary data.</text>
</comment>
<feature type="compositionally biased region" description="Low complexity" evidence="2">
    <location>
        <begin position="53"/>
        <end position="67"/>
    </location>
</feature>
<dbReference type="AlphaFoldDB" id="A0A9P5P104"/>
<sequence>MSRDHHDRLRILLDQRSSHCSDTPSLYSPTAFSPRPSLHLHDHHPSMLDLDDNPPSSSPSDVRPQSPYEDDSDLENPSRMSYLGPKMRFHSRAPWELEDNTLHQAPEVDDNNPRHFTSGFPFGRATGQRPSTPGSSSPRPSFSSRPSVDSSSSHVPPKRSFETINSQISYPRGALYALAQESLSTNSLARGSARPKETLKSKFSLGRLRPEPEAPTAPLPPSPIQGRFHSLRGNEQPKHSFEANPSNPHDLYINKSRTTLVKESMHPYANPDLVSSYSEDQEFVDDEHSMLNYTPPPRHDSVITVTESFSTGSIVKSVLRPIQSPDGPSSSKSRTVSIQAKNISSPVSVVVPTRRTDLSNGNTTLPPGVNSLPGWTERNTPPTFSLISLEEARAQRTKTSTANVSSRMSISSGASNSSTPFPAGAASHMLATEPSTFATRARGRSISAGAKAKNAIQTIVGQPKPERRDSEPGMMALQSSSGPPGKTLKHKKSGFMRLFNGGKTQDKDVPSISPSLSELAGAQSGDSLMESHSWKTNLGQKRLPPTLSINTIHESSSRSSTSAVAERPIYNTLHRPWQDEQPQSAPPNISEFPALKLRPVSTLFSAFSDHLVAIESRTSAETVDTDVITPRSPSPNEVISPVTPSSYSRISQDQLPVISMASGDESTVKSLQEQLVSARTTWQRQIWELEGQVRDLKAELEEVKGRNGGDEYCDTCGRGKKPLPASSGGSVVNRPRARTATSTRFGHPLP</sequence>
<feature type="compositionally biased region" description="Polar residues" evidence="2">
    <location>
        <begin position="634"/>
        <end position="647"/>
    </location>
</feature>
<feature type="compositionally biased region" description="Polar residues" evidence="2">
    <location>
        <begin position="397"/>
        <end position="420"/>
    </location>
</feature>
<accession>A0A9P5P104</accession>
<keyword evidence="4" id="KW-1185">Reference proteome</keyword>
<name>A0A9P5P104_GYMJU</name>
<feature type="compositionally biased region" description="Pro residues" evidence="2">
    <location>
        <begin position="213"/>
        <end position="223"/>
    </location>
</feature>
<feature type="compositionally biased region" description="Polar residues" evidence="2">
    <location>
        <begin position="20"/>
        <end position="31"/>
    </location>
</feature>
<dbReference type="OrthoDB" id="2565072at2759"/>
<dbReference type="Proteomes" id="UP000724874">
    <property type="component" value="Unassembled WGS sequence"/>
</dbReference>
<feature type="compositionally biased region" description="Low complexity" evidence="2">
    <location>
        <begin position="129"/>
        <end position="155"/>
    </location>
</feature>
<feature type="region of interest" description="Disordered" evidence="2">
    <location>
        <begin position="1"/>
        <end position="85"/>
    </location>
</feature>
<evidence type="ECO:0000313" key="3">
    <source>
        <dbReference type="EMBL" id="KAF8912994.1"/>
    </source>
</evidence>
<evidence type="ECO:0000256" key="2">
    <source>
        <dbReference type="SAM" id="MobiDB-lite"/>
    </source>
</evidence>
<proteinExistence type="predicted"/>
<feature type="region of interest" description="Disordered" evidence="2">
    <location>
        <begin position="624"/>
        <end position="647"/>
    </location>
</feature>
<evidence type="ECO:0000256" key="1">
    <source>
        <dbReference type="SAM" id="Coils"/>
    </source>
</evidence>
<feature type="compositionally biased region" description="Basic and acidic residues" evidence="2">
    <location>
        <begin position="1"/>
        <end position="19"/>
    </location>
</feature>
<protein>
    <submittedName>
        <fullName evidence="3">Uncharacterized protein</fullName>
    </submittedName>
</protein>
<feature type="region of interest" description="Disordered" evidence="2">
    <location>
        <begin position="706"/>
        <end position="750"/>
    </location>
</feature>
<feature type="region of interest" description="Disordered" evidence="2">
    <location>
        <begin position="98"/>
        <end position="164"/>
    </location>
</feature>
<evidence type="ECO:0000313" key="4">
    <source>
        <dbReference type="Proteomes" id="UP000724874"/>
    </source>
</evidence>
<feature type="region of interest" description="Disordered" evidence="2">
    <location>
        <begin position="500"/>
        <end position="519"/>
    </location>
</feature>
<feature type="region of interest" description="Disordered" evidence="2">
    <location>
        <begin position="445"/>
        <end position="490"/>
    </location>
</feature>
<feature type="coiled-coil region" evidence="1">
    <location>
        <begin position="679"/>
        <end position="706"/>
    </location>
</feature>
<feature type="region of interest" description="Disordered" evidence="2">
    <location>
        <begin position="356"/>
        <end position="377"/>
    </location>
</feature>
<gene>
    <name evidence="3" type="ORF">CPB84DRAFT_1760087</name>
</gene>
<reference evidence="3" key="1">
    <citation type="submission" date="2020-11" db="EMBL/GenBank/DDBJ databases">
        <authorList>
            <consortium name="DOE Joint Genome Institute"/>
            <person name="Ahrendt S."/>
            <person name="Riley R."/>
            <person name="Andreopoulos W."/>
            <person name="LaButti K."/>
            <person name="Pangilinan J."/>
            <person name="Ruiz-duenas F.J."/>
            <person name="Barrasa J.M."/>
            <person name="Sanchez-Garcia M."/>
            <person name="Camarero S."/>
            <person name="Miyauchi S."/>
            <person name="Serrano A."/>
            <person name="Linde D."/>
            <person name="Babiker R."/>
            <person name="Drula E."/>
            <person name="Ayuso-Fernandez I."/>
            <person name="Pacheco R."/>
            <person name="Padilla G."/>
            <person name="Ferreira P."/>
            <person name="Barriuso J."/>
            <person name="Kellner H."/>
            <person name="Castanera R."/>
            <person name="Alfaro M."/>
            <person name="Ramirez L."/>
            <person name="Pisabarro A.G."/>
            <person name="Kuo A."/>
            <person name="Tritt A."/>
            <person name="Lipzen A."/>
            <person name="He G."/>
            <person name="Yan M."/>
            <person name="Ng V."/>
            <person name="Cullen D."/>
            <person name="Martin F."/>
            <person name="Rosso M.-N."/>
            <person name="Henrissat B."/>
            <person name="Hibbett D."/>
            <person name="Martinez A.T."/>
            <person name="Grigoriev I.V."/>
        </authorList>
    </citation>
    <scope>NUCLEOTIDE SEQUENCE</scope>
    <source>
        <strain evidence="3">AH 44721</strain>
    </source>
</reference>
<organism evidence="3 4">
    <name type="scientific">Gymnopilus junonius</name>
    <name type="common">Spectacular rustgill mushroom</name>
    <name type="synonym">Gymnopilus spectabilis subsp. junonius</name>
    <dbReference type="NCBI Taxonomy" id="109634"/>
    <lineage>
        <taxon>Eukaryota</taxon>
        <taxon>Fungi</taxon>
        <taxon>Dikarya</taxon>
        <taxon>Basidiomycota</taxon>
        <taxon>Agaricomycotina</taxon>
        <taxon>Agaricomycetes</taxon>
        <taxon>Agaricomycetidae</taxon>
        <taxon>Agaricales</taxon>
        <taxon>Agaricineae</taxon>
        <taxon>Hymenogastraceae</taxon>
        <taxon>Gymnopilus</taxon>
    </lineage>
</organism>